<evidence type="ECO:0000256" key="1">
    <source>
        <dbReference type="ARBA" id="ARBA00004123"/>
    </source>
</evidence>
<feature type="region of interest" description="Disordered" evidence="8">
    <location>
        <begin position="1108"/>
        <end position="1130"/>
    </location>
</feature>
<evidence type="ECO:0000256" key="7">
    <source>
        <dbReference type="SAM" id="Coils"/>
    </source>
</evidence>
<dbReference type="InterPro" id="IPR019786">
    <property type="entry name" value="Zinc_finger_PHD-type_CS"/>
</dbReference>
<evidence type="ECO:0000256" key="8">
    <source>
        <dbReference type="SAM" id="MobiDB-lite"/>
    </source>
</evidence>
<evidence type="ECO:0000259" key="9">
    <source>
        <dbReference type="PROSITE" id="PS50016"/>
    </source>
</evidence>
<dbReference type="PROSITE" id="PS50016">
    <property type="entry name" value="ZF_PHD_2"/>
    <property type="match status" value="1"/>
</dbReference>
<dbReference type="PROSITE" id="PS01359">
    <property type="entry name" value="ZF_PHD_1"/>
    <property type="match status" value="1"/>
</dbReference>
<comment type="subcellular location">
    <subcellularLocation>
        <location evidence="1">Nucleus</location>
    </subcellularLocation>
</comment>
<proteinExistence type="predicted"/>
<accession>A0A8H3C051</accession>
<evidence type="ECO:0000256" key="2">
    <source>
        <dbReference type="ARBA" id="ARBA00022723"/>
    </source>
</evidence>
<feature type="compositionally biased region" description="Basic residues" evidence="8">
    <location>
        <begin position="658"/>
        <end position="678"/>
    </location>
</feature>
<feature type="coiled-coil region" evidence="7">
    <location>
        <begin position="433"/>
        <end position="467"/>
    </location>
</feature>
<gene>
    <name evidence="10" type="ORF">RDB_LOCUS171140</name>
</gene>
<dbReference type="PANTHER" id="PTHR46174">
    <property type="entry name" value="CXXC-TYPE ZINC FINGER PROTEIN 1"/>
    <property type="match status" value="1"/>
</dbReference>
<keyword evidence="7" id="KW-0175">Coiled coil</keyword>
<dbReference type="Pfam" id="PF00628">
    <property type="entry name" value="PHD"/>
    <property type="match status" value="1"/>
</dbReference>
<comment type="caution">
    <text evidence="10">The sequence shown here is derived from an EMBL/GenBank/DDBJ whole genome shotgun (WGS) entry which is preliminary data.</text>
</comment>
<dbReference type="GO" id="GO:0048188">
    <property type="term" value="C:Set1C/COMPASS complex"/>
    <property type="evidence" value="ECO:0007669"/>
    <property type="project" value="InterPro"/>
</dbReference>
<dbReference type="SUPFAM" id="SSF57903">
    <property type="entry name" value="FYVE/PHD zinc finger"/>
    <property type="match status" value="1"/>
</dbReference>
<evidence type="ECO:0000256" key="3">
    <source>
        <dbReference type="ARBA" id="ARBA00022771"/>
    </source>
</evidence>
<feature type="domain" description="PHD-type" evidence="9">
    <location>
        <begin position="276"/>
        <end position="327"/>
    </location>
</feature>
<feature type="compositionally biased region" description="Low complexity" evidence="8">
    <location>
        <begin position="190"/>
        <end position="202"/>
    </location>
</feature>
<dbReference type="AlphaFoldDB" id="A0A8H3C051"/>
<feature type="compositionally biased region" description="Basic and acidic residues" evidence="8">
    <location>
        <begin position="228"/>
        <end position="248"/>
    </location>
</feature>
<feature type="compositionally biased region" description="Basic and acidic residues" evidence="8">
    <location>
        <begin position="554"/>
        <end position="570"/>
    </location>
</feature>
<feature type="compositionally biased region" description="Polar residues" evidence="8">
    <location>
        <begin position="163"/>
        <end position="173"/>
    </location>
</feature>
<feature type="compositionally biased region" description="Low complexity" evidence="8">
    <location>
        <begin position="174"/>
        <end position="183"/>
    </location>
</feature>
<feature type="region of interest" description="Disordered" evidence="8">
    <location>
        <begin position="98"/>
        <end position="136"/>
    </location>
</feature>
<feature type="region of interest" description="Disordered" evidence="8">
    <location>
        <begin position="628"/>
        <end position="941"/>
    </location>
</feature>
<dbReference type="EMBL" id="CAJMWW010000358">
    <property type="protein sequence ID" value="CAE6468832.1"/>
    <property type="molecule type" value="Genomic_DNA"/>
</dbReference>
<dbReference type="InterPro" id="IPR013083">
    <property type="entry name" value="Znf_RING/FYVE/PHD"/>
</dbReference>
<dbReference type="InterPro" id="IPR001965">
    <property type="entry name" value="Znf_PHD"/>
</dbReference>
<dbReference type="PANTHER" id="PTHR46174:SF1">
    <property type="entry name" value="CXXC-TYPE ZINC FINGER PROTEIN 1"/>
    <property type="match status" value="1"/>
</dbReference>
<evidence type="ECO:0000313" key="11">
    <source>
        <dbReference type="Proteomes" id="UP000663841"/>
    </source>
</evidence>
<dbReference type="InterPro" id="IPR025451">
    <property type="entry name" value="DUF4211"/>
</dbReference>
<feature type="compositionally biased region" description="Low complexity" evidence="8">
    <location>
        <begin position="646"/>
        <end position="657"/>
    </location>
</feature>
<feature type="region of interest" description="Disordered" evidence="8">
    <location>
        <begin position="65"/>
        <end position="84"/>
    </location>
</feature>
<feature type="compositionally biased region" description="Basic and acidic residues" evidence="8">
    <location>
        <begin position="107"/>
        <end position="116"/>
    </location>
</feature>
<dbReference type="Gene3D" id="3.30.40.10">
    <property type="entry name" value="Zinc/RING finger domain, C3HC4 (zinc finger)"/>
    <property type="match status" value="1"/>
</dbReference>
<keyword evidence="3 6" id="KW-0863">Zinc-finger</keyword>
<dbReference type="Pfam" id="PF13926">
    <property type="entry name" value="DUF4211"/>
    <property type="match status" value="1"/>
</dbReference>
<feature type="compositionally biased region" description="Acidic residues" evidence="8">
    <location>
        <begin position="45"/>
        <end position="55"/>
    </location>
</feature>
<feature type="region of interest" description="Disordered" evidence="8">
    <location>
        <begin position="150"/>
        <end position="202"/>
    </location>
</feature>
<name>A0A8H3C051_9AGAM</name>
<feature type="region of interest" description="Disordered" evidence="8">
    <location>
        <begin position="554"/>
        <end position="610"/>
    </location>
</feature>
<keyword evidence="4" id="KW-0862">Zinc</keyword>
<dbReference type="GO" id="GO:0045893">
    <property type="term" value="P:positive regulation of DNA-templated transcription"/>
    <property type="evidence" value="ECO:0007669"/>
    <property type="project" value="TreeGrafter"/>
</dbReference>
<evidence type="ECO:0000256" key="6">
    <source>
        <dbReference type="PROSITE-ProRule" id="PRU00146"/>
    </source>
</evidence>
<reference evidence="10" key="1">
    <citation type="submission" date="2021-01" db="EMBL/GenBank/DDBJ databases">
        <authorList>
            <person name="Kaushik A."/>
        </authorList>
    </citation>
    <scope>NUCLEOTIDE SEQUENCE</scope>
    <source>
        <strain evidence="10">AG3-T5</strain>
    </source>
</reference>
<dbReference type="SMART" id="SM00249">
    <property type="entry name" value="PHD"/>
    <property type="match status" value="1"/>
</dbReference>
<feature type="region of interest" description="Disordered" evidence="8">
    <location>
        <begin position="1"/>
        <end position="55"/>
    </location>
</feature>
<evidence type="ECO:0000256" key="4">
    <source>
        <dbReference type="ARBA" id="ARBA00022833"/>
    </source>
</evidence>
<sequence length="1167" mass="129189">MDSDEDLLETIMGSKRSRANAGGYEDIARELEEDMFDDDTKPEGDGETTQDEDDPAAWLWNQYAGSETASQADVKSEHGEEGMDVDLVDLVESANEEKLLQDQIVPPKKESKEKAKYTSSGRLLVPSSKSREAKALAGTMEAVWEELEMEAEKKPVASKNKTKLATSKASASNSGTGTPRPSSGAGGASGSKSSSSKSKATGVGVNKSAASALAAATKTAAANKPKKKGEPTKRVKEKEARSRSESRQVETPAPEVAIPPKVTIVEPQEELEEDTRLYCVCKTRYDENKVMIACDRCDDWYHPTCVNLPEFDVDLIDQFVCPLCVTKYNVRTTYKTRCAVQGCNKPARAPASKYCSDMCGIKAATTRLQTLRSRGVDLDQLWYAAKDARPPEGAVYIHLPGPAPHPPPAGVNNIGSGATKVLDGRQKADLERLARLVEESGQLKSRRGALEQNIKHLRARLRLLNCAGQRNEKAGGDKCGFDARIVMEDEDWAEWLDGVGKWALEEGEGDETKAKLLATYEKMEGTFCTGKKRCDRHHGWQNLKFADFSAESDWKPDAPELSDHHAEPDMPPKPLPRTSSSPPIVVLDSDSDAQKADVTRTMATKRGSKGKWQMTVFDFAAMRRKKNGVNGVGSTSAPGPVKVDTPPRTRSNPTSSPVRRRTRLSPVKSVKRSPRKAHSSPISVQSDSDEDALAHTDGTPSTDADVGVVQFEKKGNGLGRKSSRVITSDEEEDEQPGSGKSNSSSGGNVQQTSEDESEDEDVAPRRVLKRKAAVVLLSDSEEENVAPRRRLVRRQSIQENPSDQEEEEDPMDGLDDQVVLDSRLRSAPQRNSKKLEMRENLARLKRRKLGQDTPPVESSEDEDDEEEEEQEVIKPRGRRVYKLIPGARPSQPTLKDWIDGSVDDEPQVAVSRSPSRTRDEDEQRSASSENDSWIEDDDGAPAPILPEGYSMRGHQSLAHHFKVVMQLFVHLACLKAKKRLEFRQDERNGKVDAFYHPVPGGVFIALDVCPDQYFGLPLRALRRKMDGLRDSLVTSSVWTSGFKKALNTHPELHIHDLEFAVPGCDACRIRTRLSTFKGALSGDDYDRDTFEWRLFELVSDEIEMLRTAHRRKDPGPARGQRPAANDPDGIMNWLDGRGIVQQEWTRLEQLMDGARGLEYRKNDADVE</sequence>
<dbReference type="InterPro" id="IPR011011">
    <property type="entry name" value="Znf_FYVE_PHD"/>
</dbReference>
<feature type="region of interest" description="Disordered" evidence="8">
    <location>
        <begin position="216"/>
        <end position="256"/>
    </location>
</feature>
<dbReference type="GO" id="GO:0008270">
    <property type="term" value="F:zinc ion binding"/>
    <property type="evidence" value="ECO:0007669"/>
    <property type="project" value="UniProtKB-KW"/>
</dbReference>
<feature type="compositionally biased region" description="Low complexity" evidence="8">
    <location>
        <begin position="737"/>
        <end position="748"/>
    </location>
</feature>
<evidence type="ECO:0000256" key="5">
    <source>
        <dbReference type="ARBA" id="ARBA00023242"/>
    </source>
</evidence>
<organism evidence="10 11">
    <name type="scientific">Rhizoctonia solani</name>
    <dbReference type="NCBI Taxonomy" id="456999"/>
    <lineage>
        <taxon>Eukaryota</taxon>
        <taxon>Fungi</taxon>
        <taxon>Dikarya</taxon>
        <taxon>Basidiomycota</taxon>
        <taxon>Agaricomycotina</taxon>
        <taxon>Agaricomycetes</taxon>
        <taxon>Cantharellales</taxon>
        <taxon>Ceratobasidiaceae</taxon>
        <taxon>Rhizoctonia</taxon>
    </lineage>
</organism>
<protein>
    <recommendedName>
        <fullName evidence="9">PHD-type domain-containing protein</fullName>
    </recommendedName>
</protein>
<feature type="compositionally biased region" description="Acidic residues" evidence="8">
    <location>
        <begin position="802"/>
        <end position="815"/>
    </location>
</feature>
<dbReference type="Proteomes" id="UP000663841">
    <property type="component" value="Unassembled WGS sequence"/>
</dbReference>
<feature type="compositionally biased region" description="Basic and acidic residues" evidence="8">
    <location>
        <begin position="833"/>
        <end position="842"/>
    </location>
</feature>
<dbReference type="InterPro" id="IPR037869">
    <property type="entry name" value="Spp1/CFP1"/>
</dbReference>
<keyword evidence="5" id="KW-0539">Nucleus</keyword>
<feature type="compositionally biased region" description="Acidic residues" evidence="8">
    <location>
        <begin position="858"/>
        <end position="870"/>
    </location>
</feature>
<keyword evidence="2" id="KW-0479">Metal-binding</keyword>
<dbReference type="InterPro" id="IPR019787">
    <property type="entry name" value="Znf_PHD-finger"/>
</dbReference>
<evidence type="ECO:0000313" key="10">
    <source>
        <dbReference type="EMBL" id="CAE6468832.1"/>
    </source>
</evidence>